<dbReference type="AlphaFoldDB" id="A0A0M4BLM7"/>
<sequence length="32" mass="3530">MIKQYFKQSLVLLQQNKLLSVIAIIGTALAIA</sequence>
<reference evidence="1" key="1">
    <citation type="journal article" date="2015" name="Proc. Natl. Acad. Sci. U.S.A.">
        <title>Functional metagenomic discovery of bacterial effectors in the human microbiome and isolation of commendamide, a GPCR G2A/132 agonist.</title>
        <authorList>
            <person name="Cohen L.J."/>
            <person name="Kang H.S."/>
            <person name="Chu J."/>
            <person name="Huang Y.H."/>
            <person name="Gordon E.A."/>
            <person name="Reddy B.V."/>
            <person name="Ternei M.A."/>
            <person name="Craig J.W."/>
            <person name="Brady S.F."/>
        </authorList>
    </citation>
    <scope>NUCLEOTIDE SEQUENCE</scope>
</reference>
<protein>
    <submittedName>
        <fullName evidence="1">Macrolide-specific ABC-type efflux carrier</fullName>
    </submittedName>
</protein>
<proteinExistence type="predicted"/>
<name>A0A0M4BLM7_9BACT</name>
<accession>A0A0M4BLM7</accession>
<organism evidence="1">
    <name type="scientific">uncultured bacterium 16f15</name>
    <dbReference type="NCBI Taxonomy" id="1701352"/>
    <lineage>
        <taxon>Bacteria</taxon>
        <taxon>environmental samples</taxon>
    </lineage>
</organism>
<evidence type="ECO:0000313" key="1">
    <source>
        <dbReference type="EMBL" id="ALB75905.1"/>
    </source>
</evidence>
<dbReference type="EMBL" id="KT336251">
    <property type="protein sequence ID" value="ALB75905.1"/>
    <property type="molecule type" value="Genomic_DNA"/>
</dbReference>